<accession>A0A2A9D1Z0</accession>
<protein>
    <submittedName>
        <fullName evidence="2">Uncharacterized protein</fullName>
    </submittedName>
</protein>
<comment type="caution">
    <text evidence="2">The sequence shown here is derived from an EMBL/GenBank/DDBJ whole genome shotgun (WGS) entry which is preliminary data.</text>
</comment>
<dbReference type="EMBL" id="PDJD01000001">
    <property type="protein sequence ID" value="PFG19870.1"/>
    <property type="molecule type" value="Genomic_DNA"/>
</dbReference>
<keyword evidence="3" id="KW-1185">Reference proteome</keyword>
<name>A0A2A9D1Z0_9MICO</name>
<evidence type="ECO:0000256" key="1">
    <source>
        <dbReference type="SAM" id="MobiDB-lite"/>
    </source>
</evidence>
<dbReference type="Proteomes" id="UP000224915">
    <property type="component" value="Unassembled WGS sequence"/>
</dbReference>
<dbReference type="AlphaFoldDB" id="A0A2A9D1Z0"/>
<organism evidence="2 3">
    <name type="scientific">Serinibacter salmoneus</name>
    <dbReference type="NCBI Taxonomy" id="556530"/>
    <lineage>
        <taxon>Bacteria</taxon>
        <taxon>Bacillati</taxon>
        <taxon>Actinomycetota</taxon>
        <taxon>Actinomycetes</taxon>
        <taxon>Micrococcales</taxon>
        <taxon>Beutenbergiaceae</taxon>
        <taxon>Serinibacter</taxon>
    </lineage>
</organism>
<reference evidence="2 3" key="1">
    <citation type="submission" date="2017-10" db="EMBL/GenBank/DDBJ databases">
        <title>Sequencing the genomes of 1000 actinobacteria strains.</title>
        <authorList>
            <person name="Klenk H.-P."/>
        </authorList>
    </citation>
    <scope>NUCLEOTIDE SEQUENCE [LARGE SCALE GENOMIC DNA]</scope>
    <source>
        <strain evidence="2 3">DSM 21801</strain>
    </source>
</reference>
<dbReference type="RefSeq" id="WP_098468930.1">
    <property type="nucleotide sequence ID" value="NZ_PDJD01000001.1"/>
</dbReference>
<feature type="region of interest" description="Disordered" evidence="1">
    <location>
        <begin position="122"/>
        <end position="144"/>
    </location>
</feature>
<evidence type="ECO:0000313" key="3">
    <source>
        <dbReference type="Proteomes" id="UP000224915"/>
    </source>
</evidence>
<evidence type="ECO:0000313" key="2">
    <source>
        <dbReference type="EMBL" id="PFG19870.1"/>
    </source>
</evidence>
<proteinExistence type="predicted"/>
<dbReference type="OrthoDB" id="4966135at2"/>
<gene>
    <name evidence="2" type="ORF">ATL40_1446</name>
</gene>
<sequence>MPGDFATKDDIVNAWRPLSAGEERRADYWLEVASRRIRNRWPDVDARLALPVGDPRALAEFDVRDVVVPLVIEVLGGPPVPHATSFSITSGVESRSVTLAKSGPADLALFEPWMVEVFEGKADPAPQPSGRFPEPWEPFAEWRE</sequence>